<organism evidence="4 5">
    <name type="scientific">Chara braunii</name>
    <name type="common">Braun's stonewort</name>
    <dbReference type="NCBI Taxonomy" id="69332"/>
    <lineage>
        <taxon>Eukaryota</taxon>
        <taxon>Viridiplantae</taxon>
        <taxon>Streptophyta</taxon>
        <taxon>Charophyceae</taxon>
        <taxon>Charales</taxon>
        <taxon>Characeae</taxon>
        <taxon>Chara</taxon>
    </lineage>
</organism>
<dbReference type="EMBL" id="BFEA01000816">
    <property type="protein sequence ID" value="GBG90499.1"/>
    <property type="molecule type" value="Genomic_DNA"/>
</dbReference>
<feature type="compositionally biased region" description="Acidic residues" evidence="1">
    <location>
        <begin position="114"/>
        <end position="124"/>
    </location>
</feature>
<accession>A0A388M7P4</accession>
<evidence type="ECO:0000256" key="1">
    <source>
        <dbReference type="SAM" id="MobiDB-lite"/>
    </source>
</evidence>
<feature type="region of interest" description="Disordered" evidence="1">
    <location>
        <begin position="62"/>
        <end position="274"/>
    </location>
</feature>
<proteinExistence type="predicted"/>
<evidence type="ECO:0000313" key="5">
    <source>
        <dbReference type="Proteomes" id="UP000265515"/>
    </source>
</evidence>
<dbReference type="Gramene" id="GBG90499">
    <property type="protein sequence ID" value="GBG90499"/>
    <property type="gene ID" value="CBR_g50846"/>
</dbReference>
<dbReference type="AlphaFoldDB" id="A0A388M7P4"/>
<keyword evidence="5" id="KW-1185">Reference proteome</keyword>
<feature type="signal peptide" evidence="3">
    <location>
        <begin position="1"/>
        <end position="27"/>
    </location>
</feature>
<reference evidence="4 5" key="1">
    <citation type="journal article" date="2018" name="Cell">
        <title>The Chara Genome: Secondary Complexity and Implications for Plant Terrestrialization.</title>
        <authorList>
            <person name="Nishiyama T."/>
            <person name="Sakayama H."/>
            <person name="Vries J.D."/>
            <person name="Buschmann H."/>
            <person name="Saint-Marcoux D."/>
            <person name="Ullrich K.K."/>
            <person name="Haas F.B."/>
            <person name="Vanderstraeten L."/>
            <person name="Becker D."/>
            <person name="Lang D."/>
            <person name="Vosolsobe S."/>
            <person name="Rombauts S."/>
            <person name="Wilhelmsson P.K.I."/>
            <person name="Janitza P."/>
            <person name="Kern R."/>
            <person name="Heyl A."/>
            <person name="Rumpler F."/>
            <person name="Villalobos L.I.A.C."/>
            <person name="Clay J.M."/>
            <person name="Skokan R."/>
            <person name="Toyoda A."/>
            <person name="Suzuki Y."/>
            <person name="Kagoshima H."/>
            <person name="Schijlen E."/>
            <person name="Tajeshwar N."/>
            <person name="Catarino B."/>
            <person name="Hetherington A.J."/>
            <person name="Saltykova A."/>
            <person name="Bonnot C."/>
            <person name="Breuninger H."/>
            <person name="Symeonidi A."/>
            <person name="Radhakrishnan G.V."/>
            <person name="Van Nieuwerburgh F."/>
            <person name="Deforce D."/>
            <person name="Chang C."/>
            <person name="Karol K.G."/>
            <person name="Hedrich R."/>
            <person name="Ulvskov P."/>
            <person name="Glockner G."/>
            <person name="Delwiche C.F."/>
            <person name="Petrasek J."/>
            <person name="Van de Peer Y."/>
            <person name="Friml J."/>
            <person name="Beilby M."/>
            <person name="Dolan L."/>
            <person name="Kohara Y."/>
            <person name="Sugano S."/>
            <person name="Fujiyama A."/>
            <person name="Delaux P.-M."/>
            <person name="Quint M."/>
            <person name="TheiBen G."/>
            <person name="Hagemann M."/>
            <person name="Harholt J."/>
            <person name="Dunand C."/>
            <person name="Zachgo S."/>
            <person name="Langdale J."/>
            <person name="Maumus F."/>
            <person name="Straeten D.V.D."/>
            <person name="Gould S.B."/>
            <person name="Rensing S.A."/>
        </authorList>
    </citation>
    <scope>NUCLEOTIDE SEQUENCE [LARGE SCALE GENOMIC DNA]</scope>
    <source>
        <strain evidence="4 5">S276</strain>
    </source>
</reference>
<feature type="transmembrane region" description="Helical" evidence="2">
    <location>
        <begin position="287"/>
        <end position="311"/>
    </location>
</feature>
<feature type="compositionally biased region" description="Polar residues" evidence="1">
    <location>
        <begin position="246"/>
        <end position="261"/>
    </location>
</feature>
<dbReference type="Proteomes" id="UP000265515">
    <property type="component" value="Unassembled WGS sequence"/>
</dbReference>
<evidence type="ECO:0000313" key="4">
    <source>
        <dbReference type="EMBL" id="GBG90499.1"/>
    </source>
</evidence>
<evidence type="ECO:0000256" key="2">
    <source>
        <dbReference type="SAM" id="Phobius"/>
    </source>
</evidence>
<feature type="compositionally biased region" description="Low complexity" evidence="1">
    <location>
        <begin position="165"/>
        <end position="195"/>
    </location>
</feature>
<comment type="caution">
    <text evidence="4">The sequence shown here is derived from an EMBL/GenBank/DDBJ whole genome shotgun (WGS) entry which is preliminary data.</text>
</comment>
<feature type="compositionally biased region" description="Low complexity" evidence="1">
    <location>
        <begin position="212"/>
        <end position="231"/>
    </location>
</feature>
<keyword evidence="3" id="KW-0732">Signal</keyword>
<keyword evidence="2" id="KW-0812">Transmembrane</keyword>
<feature type="compositionally biased region" description="Gly residues" evidence="1">
    <location>
        <begin position="202"/>
        <end position="211"/>
    </location>
</feature>
<keyword evidence="2" id="KW-0472">Membrane</keyword>
<evidence type="ECO:0000256" key="3">
    <source>
        <dbReference type="SAM" id="SignalP"/>
    </source>
</evidence>
<gene>
    <name evidence="4" type="ORF">CBR_g50846</name>
</gene>
<protein>
    <submittedName>
        <fullName evidence="4">Uncharacterized protein</fullName>
    </submittedName>
</protein>
<sequence>MAEEARGMRSALLASSVFAVLVFSVSSRDLPRNNGSVTHWGSGDEGRFVDWWKRVLVDSNGTSDRKSLRSVQDDNPFSDWPPALLSSEGQPSSNTSNDNDYEGEDAQTSSPGDGDGDGDGDVAGDNDGGGDAAVGAADDDDVDAAEASSASPPSPDNTDGDKYVAASSSSASASEEGPSSSGTAPVSSTSSASVSQPLASESGGGEGGSNRGDGSTSPPGSSSSGSTVTGGMNSADKDANAGGGQPRQQTSAQSMEQNSEYRSPDKDTTKIVHSSSQVAAPASAGGWAWGLLAIVAIGGVVGLFAVAVRAWRTNRRRNGWRPVNELEMLLR</sequence>
<feature type="chain" id="PRO_5017449512" evidence="3">
    <location>
        <begin position="28"/>
        <end position="331"/>
    </location>
</feature>
<name>A0A388M7P4_CHABU</name>
<feature type="compositionally biased region" description="Polar residues" evidence="1">
    <location>
        <begin position="87"/>
        <end position="98"/>
    </location>
</feature>
<keyword evidence="2" id="KW-1133">Transmembrane helix</keyword>